<sequence length="156" mass="17911">MNEATISRACKQNEVSFATRVKDKIGVLWEDIEKPPYKTLFNRSVNGSNLWALVQILRVVENKLSEVQKQRDGREKLFATHSNRLILHLVYKSLPDVFFSISSDLTPEQIDDIQSITSKFLGSIMSESSNLFPTFYPANIFRNVTKCQEIVEKILN</sequence>
<dbReference type="Proteomes" id="UP000632766">
    <property type="component" value="Unassembled WGS sequence"/>
</dbReference>
<protein>
    <submittedName>
        <fullName evidence="1">Uncharacterized protein</fullName>
    </submittedName>
</protein>
<accession>A0A8J7HLJ7</accession>
<organism evidence="1 2">
    <name type="scientific">Amazonocrinis nigriterrae CENA67</name>
    <dbReference type="NCBI Taxonomy" id="2794033"/>
    <lineage>
        <taxon>Bacteria</taxon>
        <taxon>Bacillati</taxon>
        <taxon>Cyanobacteriota</taxon>
        <taxon>Cyanophyceae</taxon>
        <taxon>Nostocales</taxon>
        <taxon>Nostocaceae</taxon>
        <taxon>Amazonocrinis</taxon>
        <taxon>Amazonocrinis nigriterrae</taxon>
    </lineage>
</organism>
<comment type="caution">
    <text evidence="1">The sequence shown here is derived from an EMBL/GenBank/DDBJ whole genome shotgun (WGS) entry which is preliminary data.</text>
</comment>
<keyword evidence="2" id="KW-1185">Reference proteome</keyword>
<reference evidence="1 2" key="1">
    <citation type="journal article" date="2021" name="Int. J. Syst. Evol. Microbiol.">
        <title>Amazonocrinis nigriterrae gen. nov., sp. nov., Atlanticothrix silvestris gen. nov., sp. nov. and Dendronalium phyllosphericum gen. nov., sp. nov., nostocacean cyanobacteria from Brazilian environments.</title>
        <authorList>
            <person name="Alvarenga D.O."/>
            <person name="Andreote A.P.D."/>
            <person name="Branco L.H.Z."/>
            <person name="Delbaje E."/>
            <person name="Cruz R.B."/>
            <person name="Varani A.M."/>
            <person name="Fiore M.F."/>
        </authorList>
    </citation>
    <scope>NUCLEOTIDE SEQUENCE [LARGE SCALE GENOMIC DNA]</scope>
    <source>
        <strain evidence="1 2">CENA67</strain>
    </source>
</reference>
<dbReference type="EMBL" id="JAECZC010000007">
    <property type="protein sequence ID" value="MBH8561851.1"/>
    <property type="molecule type" value="Genomic_DNA"/>
</dbReference>
<evidence type="ECO:0000313" key="1">
    <source>
        <dbReference type="EMBL" id="MBH8561851.1"/>
    </source>
</evidence>
<proteinExistence type="predicted"/>
<dbReference type="AlphaFoldDB" id="A0A8J7HLJ7"/>
<dbReference type="RefSeq" id="WP_198123838.1">
    <property type="nucleotide sequence ID" value="NZ_JAECZC010000007.1"/>
</dbReference>
<gene>
    <name evidence="1" type="ORF">I8748_06625</name>
</gene>
<name>A0A8J7HLJ7_9NOST</name>
<evidence type="ECO:0000313" key="2">
    <source>
        <dbReference type="Proteomes" id="UP000632766"/>
    </source>
</evidence>